<gene>
    <name evidence="3" type="ORF">CQA63_01365</name>
</gene>
<dbReference type="GO" id="GO:0051604">
    <property type="term" value="P:protein maturation"/>
    <property type="evidence" value="ECO:0007669"/>
    <property type="project" value="TreeGrafter"/>
</dbReference>
<protein>
    <submittedName>
        <fullName evidence="3">HypC/HybG/HupF family hydrogenase formation chaperone</fullName>
    </submittedName>
</protein>
<dbReference type="NCBIfam" id="TIGR00074">
    <property type="entry name" value="hypC_hupF"/>
    <property type="match status" value="1"/>
</dbReference>
<dbReference type="SUPFAM" id="SSF159127">
    <property type="entry name" value="HupF/HypC-like"/>
    <property type="match status" value="1"/>
</dbReference>
<proteinExistence type="inferred from homology"/>
<evidence type="ECO:0000313" key="3">
    <source>
        <dbReference type="EMBL" id="RDU60656.1"/>
    </source>
</evidence>
<dbReference type="GO" id="GO:0005506">
    <property type="term" value="F:iron ion binding"/>
    <property type="evidence" value="ECO:0007669"/>
    <property type="project" value="TreeGrafter"/>
</dbReference>
<dbReference type="FunFam" id="2.30.30.140:FF:000022">
    <property type="entry name" value="Hydrogenase assembly chaperone HybG"/>
    <property type="match status" value="1"/>
</dbReference>
<sequence length="89" mass="9919">MCLAIPSKVTEIKDNNIAIVDTLGVKREASLDLLDEAVEVGDWVLLHIGYAVSKIDEQSAKESLELYDEILQSMQEEDQELAMANARLE</sequence>
<feature type="coiled-coil region" evidence="2">
    <location>
        <begin position="57"/>
        <end position="87"/>
    </location>
</feature>
<dbReference type="Pfam" id="PF01455">
    <property type="entry name" value="HupF_HypC"/>
    <property type="match status" value="1"/>
</dbReference>
<dbReference type="EMBL" id="NXLR01000002">
    <property type="protein sequence ID" value="RDU60656.1"/>
    <property type="molecule type" value="Genomic_DNA"/>
</dbReference>
<dbReference type="AlphaFoldDB" id="A0A3D8I6M5"/>
<reference evidence="3 4" key="1">
    <citation type="submission" date="2018-04" db="EMBL/GenBank/DDBJ databases">
        <title>Novel Campyloabacter and Helicobacter Species and Strains.</title>
        <authorList>
            <person name="Mannion A.J."/>
            <person name="Shen Z."/>
            <person name="Fox J.G."/>
        </authorList>
    </citation>
    <scope>NUCLEOTIDE SEQUENCE [LARGE SCALE GENOMIC DNA]</scope>
    <source>
        <strain evidence="3 4">MIT 98-6070</strain>
    </source>
</reference>
<dbReference type="PROSITE" id="PS01097">
    <property type="entry name" value="HUPF_HYPC"/>
    <property type="match status" value="1"/>
</dbReference>
<dbReference type="Proteomes" id="UP000256599">
    <property type="component" value="Unassembled WGS sequence"/>
</dbReference>
<dbReference type="PANTHER" id="PTHR35177:SF2">
    <property type="entry name" value="HYDROGENASE MATURATION FACTOR HYBG"/>
    <property type="match status" value="1"/>
</dbReference>
<dbReference type="InterPro" id="IPR001109">
    <property type="entry name" value="Hydrogenase_HupF/HypC"/>
</dbReference>
<comment type="similarity">
    <text evidence="1">Belongs to the HupF/HypC family.</text>
</comment>
<keyword evidence="2" id="KW-0175">Coiled coil</keyword>
<evidence type="ECO:0000313" key="4">
    <source>
        <dbReference type="Proteomes" id="UP000256599"/>
    </source>
</evidence>
<dbReference type="PRINTS" id="PR00445">
    <property type="entry name" value="HUPFHYPC"/>
</dbReference>
<dbReference type="RefSeq" id="WP_104700062.1">
    <property type="nucleotide sequence ID" value="NZ_FZPP01000020.1"/>
</dbReference>
<dbReference type="PANTHER" id="PTHR35177">
    <property type="entry name" value="HYDROGENASE MATURATION FACTOR HYBG"/>
    <property type="match status" value="1"/>
</dbReference>
<dbReference type="Gene3D" id="2.30.30.140">
    <property type="match status" value="1"/>
</dbReference>
<evidence type="ECO:0000256" key="2">
    <source>
        <dbReference type="SAM" id="Coils"/>
    </source>
</evidence>
<dbReference type="InterPro" id="IPR019812">
    <property type="entry name" value="Hydgase_assmbl_chp_CS"/>
</dbReference>
<keyword evidence="4" id="KW-1185">Reference proteome</keyword>
<comment type="caution">
    <text evidence="3">The sequence shown here is derived from an EMBL/GenBank/DDBJ whole genome shotgun (WGS) entry which is preliminary data.</text>
</comment>
<dbReference type="OrthoDB" id="9806017at2"/>
<evidence type="ECO:0000256" key="1">
    <source>
        <dbReference type="ARBA" id="ARBA00006018"/>
    </source>
</evidence>
<accession>A0A3D8I6M5</accession>
<organism evidence="3 4">
    <name type="scientific">Helicobacter marmotae</name>
    <dbReference type="NCBI Taxonomy" id="152490"/>
    <lineage>
        <taxon>Bacteria</taxon>
        <taxon>Pseudomonadati</taxon>
        <taxon>Campylobacterota</taxon>
        <taxon>Epsilonproteobacteria</taxon>
        <taxon>Campylobacterales</taxon>
        <taxon>Helicobacteraceae</taxon>
        <taxon>Helicobacter</taxon>
    </lineage>
</organism>
<dbReference type="GO" id="GO:1902670">
    <property type="term" value="F:carbon dioxide binding"/>
    <property type="evidence" value="ECO:0007669"/>
    <property type="project" value="TreeGrafter"/>
</dbReference>
<name>A0A3D8I6M5_9HELI</name>